<sequence length="679" mass="79326">MDNNFKLAYRKELDGLRALSVFAVITYHAGIEINGMKIFQGGFLGVDVFFVLSGYLITSIILSEMNSDKFKIMDFYWRRFKRIVPVFLVVLLFTSLISFFIFLPNDLLSYSKSLKSAIYFGSNLFFLGEDSYIADSSLYKPLLHTWSLSVEWQFYIIFPLFMWFLCRYFRKYLFGFILSSALLSFQYSVVLAPKYPDMAFYSLTSRAWELLFGAVLVFFKRDLMLSNMQNPIVSFASKILPVIGLYIIFYGFFFVSDTSIHPSFVTLLAVLGAGFFILFSNEGELYSDFLSWKPIVGIGLISYSLYLIHQPLFVMFRFLKYEEFRNEQFILMLFISMVFATALYFGVERPFRKRRWALWQWCLMIVTVVLLCTFCLLVEKNEGYPERIPPENRLLFENFKQTEETRLKGKEIGEWYPLAKPHEPCILREPSKACRFGDESWVTLGSSYVGMFEYELQQRLDQIGKGLVSLTYYSCPFFSTDLWMESTPICPIINEKRWQVIKKMNRPKTFFINAPYFLFSEVKVREQDNVYEKQKNRLSQGIKADPQLAWVSFVGNINKLIDMGHRVVVVYPMYNTNVNGFLLVRKKMTQNKTLQKITFERVNAPQREIDSILKLESKLDSLLLDREGLYKIKPLDILCKDNICPLVDEKNGPLFNNGTHLSNYAVSLILDEMSVKLSY</sequence>
<organism evidence="4 5">
    <name type="scientific">Vibrio europaeus</name>
    <dbReference type="NCBI Taxonomy" id="300876"/>
    <lineage>
        <taxon>Bacteria</taxon>
        <taxon>Pseudomonadati</taxon>
        <taxon>Pseudomonadota</taxon>
        <taxon>Gammaproteobacteria</taxon>
        <taxon>Vibrionales</taxon>
        <taxon>Vibrionaceae</taxon>
        <taxon>Vibrio</taxon>
        <taxon>Vibrio oreintalis group</taxon>
    </lineage>
</organism>
<feature type="transmembrane region" description="Helical" evidence="1">
    <location>
        <begin position="172"/>
        <end position="192"/>
    </location>
</feature>
<evidence type="ECO:0000313" key="4">
    <source>
        <dbReference type="EMBL" id="QJY35703.1"/>
    </source>
</evidence>
<feature type="transmembrane region" description="Helical" evidence="1">
    <location>
        <begin position="291"/>
        <end position="309"/>
    </location>
</feature>
<feature type="domain" description="Acyltransferase 3" evidence="2">
    <location>
        <begin position="11"/>
        <end position="343"/>
    </location>
</feature>
<accession>A0AAE7AUJ7</accession>
<feature type="transmembrane region" description="Helical" evidence="1">
    <location>
        <begin position="43"/>
        <end position="62"/>
    </location>
</feature>
<feature type="transmembrane region" description="Helical" evidence="1">
    <location>
        <begin position="329"/>
        <end position="346"/>
    </location>
</feature>
<name>A0AAE7AUJ7_9VIBR</name>
<dbReference type="EMBL" id="CP053541">
    <property type="protein sequence ID" value="QJY35703.1"/>
    <property type="molecule type" value="Genomic_DNA"/>
</dbReference>
<dbReference type="PANTHER" id="PTHR23028">
    <property type="entry name" value="ACETYLTRANSFERASE"/>
    <property type="match status" value="1"/>
</dbReference>
<evidence type="ECO:0000256" key="1">
    <source>
        <dbReference type="SAM" id="Phobius"/>
    </source>
</evidence>
<keyword evidence="1" id="KW-1133">Transmembrane helix</keyword>
<dbReference type="GO" id="GO:0016020">
    <property type="term" value="C:membrane"/>
    <property type="evidence" value="ECO:0007669"/>
    <property type="project" value="TreeGrafter"/>
</dbReference>
<keyword evidence="1" id="KW-0472">Membrane</keyword>
<dbReference type="Pfam" id="PF19040">
    <property type="entry name" value="SGNH"/>
    <property type="match status" value="1"/>
</dbReference>
<protein>
    <submittedName>
        <fullName evidence="4">Acyltransferase</fullName>
    </submittedName>
</protein>
<feature type="transmembrane region" description="Helical" evidence="1">
    <location>
        <begin position="358"/>
        <end position="379"/>
    </location>
</feature>
<keyword evidence="4" id="KW-0012">Acyltransferase</keyword>
<evidence type="ECO:0000313" key="5">
    <source>
        <dbReference type="Proteomes" id="UP000501443"/>
    </source>
</evidence>
<evidence type="ECO:0000259" key="3">
    <source>
        <dbReference type="Pfam" id="PF19040"/>
    </source>
</evidence>
<feature type="domain" description="SGNH" evidence="3">
    <location>
        <begin position="431"/>
        <end position="671"/>
    </location>
</feature>
<gene>
    <name evidence="4" type="ORF">HOO69_03385</name>
</gene>
<feature type="transmembrane region" description="Helical" evidence="1">
    <location>
        <begin position="12"/>
        <end position="31"/>
    </location>
</feature>
<feature type="transmembrane region" description="Helical" evidence="1">
    <location>
        <begin position="231"/>
        <end position="253"/>
    </location>
</feature>
<dbReference type="PANTHER" id="PTHR23028:SF53">
    <property type="entry name" value="ACYL_TRANSF_3 DOMAIN-CONTAINING PROTEIN"/>
    <property type="match status" value="1"/>
</dbReference>
<dbReference type="GO" id="GO:0000271">
    <property type="term" value="P:polysaccharide biosynthetic process"/>
    <property type="evidence" value="ECO:0007669"/>
    <property type="project" value="TreeGrafter"/>
</dbReference>
<dbReference type="InterPro" id="IPR050879">
    <property type="entry name" value="Acyltransferase_3"/>
</dbReference>
<dbReference type="AlphaFoldDB" id="A0AAE7AUJ7"/>
<dbReference type="GO" id="GO:0016747">
    <property type="term" value="F:acyltransferase activity, transferring groups other than amino-acyl groups"/>
    <property type="evidence" value="ECO:0007669"/>
    <property type="project" value="InterPro"/>
</dbReference>
<dbReference type="RefSeq" id="WP_171801307.1">
    <property type="nucleotide sequence ID" value="NZ_CP053541.1"/>
</dbReference>
<dbReference type="InterPro" id="IPR043968">
    <property type="entry name" value="SGNH"/>
</dbReference>
<keyword evidence="1" id="KW-0812">Transmembrane</keyword>
<proteinExistence type="predicted"/>
<dbReference type="InterPro" id="IPR002656">
    <property type="entry name" value="Acyl_transf_3_dom"/>
</dbReference>
<dbReference type="Pfam" id="PF01757">
    <property type="entry name" value="Acyl_transf_3"/>
    <property type="match status" value="1"/>
</dbReference>
<feature type="transmembrane region" description="Helical" evidence="1">
    <location>
        <begin position="83"/>
        <end position="103"/>
    </location>
</feature>
<feature type="transmembrane region" description="Helical" evidence="1">
    <location>
        <begin position="259"/>
        <end position="279"/>
    </location>
</feature>
<evidence type="ECO:0000259" key="2">
    <source>
        <dbReference type="Pfam" id="PF01757"/>
    </source>
</evidence>
<feature type="transmembrane region" description="Helical" evidence="1">
    <location>
        <begin position="146"/>
        <end position="165"/>
    </location>
</feature>
<reference evidence="4 5" key="1">
    <citation type="submission" date="2020-05" db="EMBL/GenBank/DDBJ databases">
        <title>First description outside Europe of the emergent pathogen for shellfish aquaculture Vibrio europaeus.</title>
        <authorList>
            <person name="Dubert J."/>
            <person name="Rojas R."/>
        </authorList>
    </citation>
    <scope>NUCLEOTIDE SEQUENCE [LARGE SCALE GENOMIC DNA]</scope>
    <source>
        <strain evidence="4 5">NPI-1</strain>
    </source>
</reference>
<dbReference type="Proteomes" id="UP000501443">
    <property type="component" value="Chromosome 1"/>
</dbReference>
<keyword evidence="4" id="KW-0808">Transferase</keyword>